<gene>
    <name evidence="1" type="ORF">AWR36_001920</name>
</gene>
<evidence type="ECO:0000313" key="2">
    <source>
        <dbReference type="Proteomes" id="UP000218427"/>
    </source>
</evidence>
<dbReference type="Proteomes" id="UP000218427">
    <property type="component" value="Unassembled WGS sequence"/>
</dbReference>
<dbReference type="EMBL" id="LRFG02000001">
    <property type="protein sequence ID" value="PCO06566.1"/>
    <property type="molecule type" value="Genomic_DNA"/>
</dbReference>
<name>A0ABX4I2I8_9GAMM</name>
<dbReference type="InterPro" id="IPR032710">
    <property type="entry name" value="NTF2-like_dom_sf"/>
</dbReference>
<dbReference type="InterPro" id="IPR009959">
    <property type="entry name" value="Cyclase_SnoaL-like"/>
</dbReference>
<dbReference type="SUPFAM" id="SSF54427">
    <property type="entry name" value="NTF2-like"/>
    <property type="match status" value="2"/>
</dbReference>
<reference evidence="1" key="1">
    <citation type="submission" date="2017-08" db="EMBL/GenBank/DDBJ databases">
        <title>Microbulbifer marisrubri sp. nov., a halophilic alphaproteobacterium isolated from marine sediment of the Yellow Sea, China.</title>
        <authorList>
            <person name="Zhang G."/>
            <person name="Xiong Q."/>
        </authorList>
    </citation>
    <scope>NUCLEOTIDE SEQUENCE [LARGE SCALE GENOMIC DNA]</scope>
    <source>
        <strain evidence="1">WRN-8</strain>
    </source>
</reference>
<sequence>MKGFQAEKTLVRKFFAEMEAAPVDGVSEVLGRYTSDDYHLYGVYPYNELAGASEVAEQVWAPLKHSLARMQRREDVFMAGDSEIDGDRWVMSMGHFMGLFDADWLGIRATRKLAMLRYAEFNCVKGGKITRSGLWIDIIGFMQQVGVNPLPPSTGNYFVYPGPRNHDGILLDECPPEEATRTLEVLNLMIEDLSGLNVSGNDRCPPDLLAKRWSEDMVWYGPAGIGASYTIPRYQEQHQYPFREGLKDKVFNGHVCRFAEGNFACFFGWPNLSNTPTGGFLGLPGGELRGDMRVVDVYRREGGKLVENWVLIDIPYWLKQQGLDILERTRSIANP</sequence>
<accession>A0ABX4I2I8</accession>
<dbReference type="RefSeq" id="WP_067080165.1">
    <property type="nucleotide sequence ID" value="NZ_LRFG02000001.1"/>
</dbReference>
<dbReference type="PANTHER" id="PTHR38436:SF1">
    <property type="entry name" value="ESTER CYCLASE"/>
    <property type="match status" value="1"/>
</dbReference>
<organism evidence="1 2">
    <name type="scientific">Microbulbifer flavimaris</name>
    <dbReference type="NCBI Taxonomy" id="1781068"/>
    <lineage>
        <taxon>Bacteria</taxon>
        <taxon>Pseudomonadati</taxon>
        <taxon>Pseudomonadota</taxon>
        <taxon>Gammaproteobacteria</taxon>
        <taxon>Cellvibrionales</taxon>
        <taxon>Microbulbiferaceae</taxon>
        <taxon>Microbulbifer</taxon>
    </lineage>
</organism>
<evidence type="ECO:0000313" key="1">
    <source>
        <dbReference type="EMBL" id="PCO06566.1"/>
    </source>
</evidence>
<keyword evidence="2" id="KW-1185">Reference proteome</keyword>
<dbReference type="Gene3D" id="3.10.450.50">
    <property type="match status" value="2"/>
</dbReference>
<protein>
    <submittedName>
        <fullName evidence="1">Polyketide cyclase</fullName>
    </submittedName>
</protein>
<proteinExistence type="predicted"/>
<comment type="caution">
    <text evidence="1">The sequence shown here is derived from an EMBL/GenBank/DDBJ whole genome shotgun (WGS) entry which is preliminary data.</text>
</comment>
<dbReference type="PANTHER" id="PTHR38436">
    <property type="entry name" value="POLYKETIDE CYCLASE SNOAL-LIKE DOMAIN"/>
    <property type="match status" value="1"/>
</dbReference>